<comment type="similarity">
    <text evidence="6">Belongs to the WD repeat BOP1/ERB1 family.</text>
</comment>
<protein>
    <recommendedName>
        <fullName evidence="6">Ribosome biogenesis protein BOP1</fullName>
    </recommendedName>
    <alternativeName>
        <fullName evidence="6">Block of proliferation 1 protein</fullName>
    </alternativeName>
</protein>
<dbReference type="InterPro" id="IPR028598">
    <property type="entry name" value="BOP1/Erb1"/>
</dbReference>
<proteinExistence type="inferred from homology"/>
<dbReference type="HAMAP" id="MF_03027">
    <property type="entry name" value="BOP1"/>
    <property type="match status" value="1"/>
</dbReference>
<reference evidence="10" key="2">
    <citation type="submission" date="2025-08" db="UniProtKB">
        <authorList>
            <consortium name="Ensembl"/>
        </authorList>
    </citation>
    <scope>IDENTIFICATION</scope>
</reference>
<feature type="domain" description="BOP1 N-terminal" evidence="9">
    <location>
        <begin position="139"/>
        <end position="397"/>
    </location>
</feature>
<dbReference type="OrthoDB" id="10039049at2759"/>
<dbReference type="GO" id="GO:0043021">
    <property type="term" value="F:ribonucleoprotein complex binding"/>
    <property type="evidence" value="ECO:0007669"/>
    <property type="project" value="UniProtKB-UniRule"/>
</dbReference>
<sequence length="711" mass="78474">MAGARGAGGAAAATGARPGKRPGGPEAAPEPEESSLAGAPAPSLQEGSDSGLSESEESVFSGLEDSGSDSSEDDPAEEEEEVSSDEGHGGPEKTAGQQAATPSPSTEVARAQGCEEYAVDSSDEEDIRNTVGNVPLEWYDNFPHVGYDLDGRRIYKPLRTRDELDQFLDKMDNPDYWRTVQDRMTGHDVRLTDEQVALVRRLQRGQFGDVSFDPYEPAVDFFSGDLMIHPVTNRPADKRSFIPSLVEKEKVSRMVHAIKMGWIQPRRPREHSPSFYDLWAQEDPDAVLGRHKMHVPAPKLALPGHAESYNPPPEYLPSEEERLAWEQQEPGERKLNFLPRKFPSLRAVPAYGRFIQERFERCLDLYLCPRQRKMRVNVDPEDLIPKLPQPRDLQPFPTCQALVYKGHSDLIRCLSVSPEGQWLASGSDDGSVRLWEVATARCMRTVPVGGRGRRGLSAAPEPSPGGPAGGGRHGSAAECLCRPRGARRAACPLAGGLRGGAAGGPAAAHLPREGPVTQVIWHGRGDYMAVVLAAAGHTQVLIHQLSRRRSQSPFRRSHGQVQRVAFHPVRPFLLVASQRSVRVYHLLRQELTKKLRPNCKWVSSLAVHPAGDNIICGSYDSKLVWFDLDLSCEPYRVLRHHRKALRAVAFHTRYPLFASGSDDGSVIVCHGMVYNDLLQNPLLVPVKVLRGHTLTRDLGVLDVAFHPTQPW</sequence>
<dbReference type="Pfam" id="PF00400">
    <property type="entry name" value="WD40"/>
    <property type="match status" value="3"/>
</dbReference>
<evidence type="ECO:0000259" key="9">
    <source>
        <dbReference type="SMART" id="SM01035"/>
    </source>
</evidence>
<dbReference type="GO" id="GO:0000466">
    <property type="term" value="P:maturation of 5.8S rRNA from tricistronic rRNA transcript (SSU-rRNA, 5.8S rRNA, LSU-rRNA)"/>
    <property type="evidence" value="ECO:0007669"/>
    <property type="project" value="UniProtKB-UniRule"/>
</dbReference>
<feature type="region of interest" description="Disordered" evidence="8">
    <location>
        <begin position="1"/>
        <end position="111"/>
    </location>
</feature>
<name>A0A8P0PH24_CANLF</name>
<dbReference type="InterPro" id="IPR019775">
    <property type="entry name" value="WD40_repeat_CS"/>
</dbReference>
<evidence type="ECO:0000256" key="5">
    <source>
        <dbReference type="ARBA" id="ARBA00023242"/>
    </source>
</evidence>
<feature type="repeat" description="WD" evidence="7">
    <location>
        <begin position="404"/>
        <end position="445"/>
    </location>
</feature>
<dbReference type="Pfam" id="PF08145">
    <property type="entry name" value="BOP1NT"/>
    <property type="match status" value="1"/>
</dbReference>
<dbReference type="GO" id="GO:0000463">
    <property type="term" value="P:maturation of LSU-rRNA from tricistronic rRNA transcript (SSU-rRNA, 5.8S rRNA, LSU-rRNA)"/>
    <property type="evidence" value="ECO:0007669"/>
    <property type="project" value="UniProtKB-UniRule"/>
</dbReference>
<keyword evidence="5 6" id="KW-0539">Nucleus</keyword>
<organism evidence="10 11">
    <name type="scientific">Canis lupus familiaris</name>
    <name type="common">Dog</name>
    <name type="synonym">Canis familiaris</name>
    <dbReference type="NCBI Taxonomy" id="9615"/>
    <lineage>
        <taxon>Eukaryota</taxon>
        <taxon>Metazoa</taxon>
        <taxon>Chordata</taxon>
        <taxon>Craniata</taxon>
        <taxon>Vertebrata</taxon>
        <taxon>Euteleostomi</taxon>
        <taxon>Mammalia</taxon>
        <taxon>Eutheria</taxon>
        <taxon>Laurasiatheria</taxon>
        <taxon>Carnivora</taxon>
        <taxon>Caniformia</taxon>
        <taxon>Canidae</taxon>
        <taxon>Canis</taxon>
    </lineage>
</organism>
<dbReference type="GO" id="GO:0005730">
    <property type="term" value="C:nucleolus"/>
    <property type="evidence" value="ECO:0007669"/>
    <property type="project" value="UniProtKB-SubCell"/>
</dbReference>
<dbReference type="SMART" id="SM00320">
    <property type="entry name" value="WD40"/>
    <property type="match status" value="4"/>
</dbReference>
<keyword evidence="3 7" id="KW-0853">WD repeat</keyword>
<evidence type="ECO:0000313" key="11">
    <source>
        <dbReference type="Proteomes" id="UP000002254"/>
    </source>
</evidence>
<evidence type="ECO:0000256" key="6">
    <source>
        <dbReference type="HAMAP-Rule" id="MF_03027"/>
    </source>
</evidence>
<comment type="subcellular location">
    <subcellularLocation>
        <location evidence="6">Nucleus</location>
        <location evidence="6">Nucleolus</location>
    </subcellularLocation>
    <subcellularLocation>
        <location evidence="6">Nucleus</location>
        <location evidence="6">Nucleoplasm</location>
    </subcellularLocation>
</comment>
<dbReference type="PANTHER" id="PTHR17605:SF0">
    <property type="entry name" value="RIBOSOME BIOGENESIS PROTEIN BOP1"/>
    <property type="match status" value="1"/>
</dbReference>
<dbReference type="InterPro" id="IPR015943">
    <property type="entry name" value="WD40/YVTN_repeat-like_dom_sf"/>
</dbReference>
<evidence type="ECO:0000256" key="7">
    <source>
        <dbReference type="PROSITE-ProRule" id="PRU00221"/>
    </source>
</evidence>
<comment type="function">
    <text evidence="6">Component of the PeBoW complex, which is required for maturation of 28S and 5.8S ribosomal RNAs and formation of the 60S ribosome.</text>
</comment>
<evidence type="ECO:0000256" key="8">
    <source>
        <dbReference type="SAM" id="MobiDB-lite"/>
    </source>
</evidence>
<feature type="compositionally biased region" description="Low complexity" evidence="8">
    <location>
        <begin position="34"/>
        <end position="53"/>
    </location>
</feature>
<keyword evidence="4" id="KW-0677">Repeat</keyword>
<feature type="compositionally biased region" description="Polar residues" evidence="8">
    <location>
        <begin position="95"/>
        <end position="106"/>
    </location>
</feature>
<keyword evidence="1 6" id="KW-0690">Ribosome biogenesis</keyword>
<feature type="region of interest" description="Disordered" evidence="8">
    <location>
        <begin position="451"/>
        <end position="475"/>
    </location>
</feature>
<dbReference type="Proteomes" id="UP000002254">
    <property type="component" value="Chromosome 13"/>
</dbReference>
<evidence type="ECO:0000256" key="3">
    <source>
        <dbReference type="ARBA" id="ARBA00022574"/>
    </source>
</evidence>
<dbReference type="GO" id="GO:0030687">
    <property type="term" value="C:preribosome, large subunit precursor"/>
    <property type="evidence" value="ECO:0007669"/>
    <property type="project" value="UniProtKB-UniRule"/>
</dbReference>
<dbReference type="PROSITE" id="PS50294">
    <property type="entry name" value="WD_REPEATS_REGION"/>
    <property type="match status" value="1"/>
</dbReference>
<evidence type="ECO:0000256" key="2">
    <source>
        <dbReference type="ARBA" id="ARBA00022552"/>
    </source>
</evidence>
<dbReference type="AlphaFoldDB" id="A0A8P0PH24"/>
<keyword evidence="2 6" id="KW-0698">rRNA processing</keyword>
<dbReference type="InterPro" id="IPR012953">
    <property type="entry name" value="BOP1_N_dom"/>
</dbReference>
<comment type="subunit">
    <text evidence="6">Component of the PeBoW complex, composed of BOP1, PES1 and WDR12. Within the PeBoW complex BOP1 interacts directly with PES1 and WDR12. The PeBoW complex also associates with the 66S pre-ribosome.</text>
</comment>
<dbReference type="InterPro" id="IPR036322">
    <property type="entry name" value="WD40_repeat_dom_sf"/>
</dbReference>
<evidence type="ECO:0000256" key="1">
    <source>
        <dbReference type="ARBA" id="ARBA00022517"/>
    </source>
</evidence>
<dbReference type="GO" id="GO:0005654">
    <property type="term" value="C:nucleoplasm"/>
    <property type="evidence" value="ECO:0007669"/>
    <property type="project" value="UniProtKB-SubCell"/>
</dbReference>
<evidence type="ECO:0000313" key="10">
    <source>
        <dbReference type="Ensembl" id="ENSCAFP00000067992.1"/>
    </source>
</evidence>
<gene>
    <name evidence="10" type="primary">DGAT1</name>
    <name evidence="6" type="synonym">BOP1</name>
</gene>
<dbReference type="Ensembl" id="ENSCAFT00000002432.6">
    <property type="protein sequence ID" value="ENSCAFP00000067992.1"/>
    <property type="gene ID" value="ENSCAFG00000024926.4"/>
</dbReference>
<dbReference type="SUPFAM" id="SSF50978">
    <property type="entry name" value="WD40 repeat-like"/>
    <property type="match status" value="1"/>
</dbReference>
<feature type="compositionally biased region" description="Acidic residues" evidence="8">
    <location>
        <begin position="66"/>
        <end position="84"/>
    </location>
</feature>
<accession>A0A8P0PH24</accession>
<dbReference type="PANTHER" id="PTHR17605">
    <property type="entry name" value="RIBOSOME BIOGENESIS PROTEIN BOP1 BLOCK OF PROLIFERATION 1 PROTEIN"/>
    <property type="match status" value="1"/>
</dbReference>
<dbReference type="PROSITE" id="PS50082">
    <property type="entry name" value="WD_REPEATS_2"/>
    <property type="match status" value="1"/>
</dbReference>
<dbReference type="SMART" id="SM01035">
    <property type="entry name" value="BOP1NT"/>
    <property type="match status" value="1"/>
</dbReference>
<reference evidence="10 11" key="1">
    <citation type="journal article" date="2005" name="Nature">
        <title>Genome sequence, comparative analysis and haplotype structure of the domestic dog.</title>
        <authorList>
            <consortium name="Broad Sequencing Platform"/>
            <person name="Lindblad-Toh K."/>
            <person name="Wade C.M."/>
            <person name="Mikkelsen T.S."/>
            <person name="Karlsson E.K."/>
            <person name="Jaffe D.B."/>
            <person name="Kamal M."/>
            <person name="Clamp M."/>
            <person name="Chang J.L."/>
            <person name="Kulbokas E.J. III"/>
            <person name="Zody M.C."/>
            <person name="Mauceli E."/>
            <person name="Xie X."/>
            <person name="Breen M."/>
            <person name="Wayne R.K."/>
            <person name="Ostrander E.A."/>
            <person name="Ponting C.P."/>
            <person name="Galibert F."/>
            <person name="Smith D.R."/>
            <person name="DeJong P.J."/>
            <person name="Kirkness E."/>
            <person name="Alvarez P."/>
            <person name="Biagi T."/>
            <person name="Brockman W."/>
            <person name="Butler J."/>
            <person name="Chin C.W."/>
            <person name="Cook A."/>
            <person name="Cuff J."/>
            <person name="Daly M.J."/>
            <person name="DeCaprio D."/>
            <person name="Gnerre S."/>
            <person name="Grabherr M."/>
            <person name="Kellis M."/>
            <person name="Kleber M."/>
            <person name="Bardeleben C."/>
            <person name="Goodstadt L."/>
            <person name="Heger A."/>
            <person name="Hitte C."/>
            <person name="Kim L."/>
            <person name="Koepfli K.P."/>
            <person name="Parker H.G."/>
            <person name="Pollinger J.P."/>
            <person name="Searle S.M."/>
            <person name="Sutter N.B."/>
            <person name="Thomas R."/>
            <person name="Webber C."/>
            <person name="Baldwin J."/>
            <person name="Abebe A."/>
            <person name="Abouelleil A."/>
            <person name="Aftuck L."/>
            <person name="Ait-Zahra M."/>
            <person name="Aldredge T."/>
            <person name="Allen N."/>
            <person name="An P."/>
            <person name="Anderson S."/>
            <person name="Antoine C."/>
            <person name="Arachchi H."/>
            <person name="Aslam A."/>
            <person name="Ayotte L."/>
            <person name="Bachantsang P."/>
            <person name="Barry A."/>
            <person name="Bayul T."/>
            <person name="Benamara M."/>
            <person name="Berlin A."/>
            <person name="Bessette D."/>
            <person name="Blitshteyn B."/>
            <person name="Bloom T."/>
            <person name="Blye J."/>
            <person name="Boguslavskiy L."/>
            <person name="Bonnet C."/>
            <person name="Boukhgalter B."/>
            <person name="Brown A."/>
            <person name="Cahill P."/>
            <person name="Calixte N."/>
            <person name="Camarata J."/>
            <person name="Cheshatsang Y."/>
            <person name="Chu J."/>
            <person name="Citroen M."/>
            <person name="Collymore A."/>
            <person name="Cooke P."/>
            <person name="Dawoe T."/>
            <person name="Daza R."/>
            <person name="Decktor K."/>
            <person name="DeGray S."/>
            <person name="Dhargay N."/>
            <person name="Dooley K."/>
            <person name="Dooley K."/>
            <person name="Dorje P."/>
            <person name="Dorjee K."/>
            <person name="Dorris L."/>
            <person name="Duffey N."/>
            <person name="Dupes A."/>
            <person name="Egbiremolen O."/>
            <person name="Elong R."/>
            <person name="Falk J."/>
            <person name="Farina A."/>
            <person name="Faro S."/>
            <person name="Ferguson D."/>
            <person name="Ferreira P."/>
            <person name="Fisher S."/>
            <person name="FitzGerald M."/>
            <person name="Foley K."/>
            <person name="Foley C."/>
            <person name="Franke A."/>
            <person name="Friedrich D."/>
            <person name="Gage D."/>
            <person name="Garber M."/>
            <person name="Gearin G."/>
            <person name="Giannoukos G."/>
            <person name="Goode T."/>
            <person name="Goyette A."/>
            <person name="Graham J."/>
            <person name="Grandbois E."/>
            <person name="Gyaltsen K."/>
            <person name="Hafez N."/>
            <person name="Hagopian D."/>
            <person name="Hagos B."/>
            <person name="Hall J."/>
            <person name="Healy C."/>
            <person name="Hegarty R."/>
            <person name="Honan T."/>
            <person name="Horn A."/>
            <person name="Houde N."/>
            <person name="Hughes L."/>
            <person name="Hunnicutt L."/>
            <person name="Husby M."/>
            <person name="Jester B."/>
            <person name="Jones C."/>
            <person name="Kamat A."/>
            <person name="Kanga B."/>
            <person name="Kells C."/>
            <person name="Khazanovich D."/>
            <person name="Kieu A.C."/>
            <person name="Kisner P."/>
            <person name="Kumar M."/>
            <person name="Lance K."/>
            <person name="Landers T."/>
            <person name="Lara M."/>
            <person name="Lee W."/>
            <person name="Leger J.P."/>
            <person name="Lennon N."/>
            <person name="Leuper L."/>
            <person name="LeVine S."/>
            <person name="Liu J."/>
            <person name="Liu X."/>
            <person name="Lokyitsang Y."/>
            <person name="Lokyitsang T."/>
            <person name="Lui A."/>
            <person name="Macdonald J."/>
            <person name="Major J."/>
            <person name="Marabella R."/>
            <person name="Maru K."/>
            <person name="Matthews C."/>
            <person name="McDonough S."/>
            <person name="Mehta T."/>
            <person name="Meldrim J."/>
            <person name="Melnikov A."/>
            <person name="Meneus L."/>
            <person name="Mihalev A."/>
            <person name="Mihova T."/>
            <person name="Miller K."/>
            <person name="Mittelman R."/>
            <person name="Mlenga V."/>
            <person name="Mulrain L."/>
            <person name="Munson G."/>
            <person name="Navidi A."/>
            <person name="Naylor J."/>
            <person name="Nguyen T."/>
            <person name="Nguyen N."/>
            <person name="Nguyen C."/>
            <person name="Nguyen T."/>
            <person name="Nicol R."/>
            <person name="Norbu N."/>
            <person name="Norbu C."/>
            <person name="Novod N."/>
            <person name="Nyima T."/>
            <person name="Olandt P."/>
            <person name="O'Neill B."/>
            <person name="O'Neill K."/>
            <person name="Osman S."/>
            <person name="Oyono L."/>
            <person name="Patti C."/>
            <person name="Perrin D."/>
            <person name="Phunkhang P."/>
            <person name="Pierre F."/>
            <person name="Priest M."/>
            <person name="Rachupka A."/>
            <person name="Raghuraman S."/>
            <person name="Rameau R."/>
            <person name="Ray V."/>
            <person name="Raymond C."/>
            <person name="Rege F."/>
            <person name="Rise C."/>
            <person name="Rogers J."/>
            <person name="Rogov P."/>
            <person name="Sahalie J."/>
            <person name="Settipalli S."/>
            <person name="Sharpe T."/>
            <person name="Shea T."/>
            <person name="Sheehan M."/>
            <person name="Sherpa N."/>
            <person name="Shi J."/>
            <person name="Shih D."/>
            <person name="Sloan J."/>
            <person name="Smith C."/>
            <person name="Sparrow T."/>
            <person name="Stalker J."/>
            <person name="Stange-Thomann N."/>
            <person name="Stavropoulos S."/>
            <person name="Stone C."/>
            <person name="Stone S."/>
            <person name="Sykes S."/>
            <person name="Tchuinga P."/>
            <person name="Tenzing P."/>
            <person name="Tesfaye S."/>
            <person name="Thoulutsang D."/>
            <person name="Thoulutsang Y."/>
            <person name="Topham K."/>
            <person name="Topping I."/>
            <person name="Tsamla T."/>
            <person name="Vassiliev H."/>
            <person name="Venkataraman V."/>
            <person name="Vo A."/>
            <person name="Wangchuk T."/>
            <person name="Wangdi T."/>
            <person name="Weiand M."/>
            <person name="Wilkinson J."/>
            <person name="Wilson A."/>
            <person name="Yadav S."/>
            <person name="Yang S."/>
            <person name="Yang X."/>
            <person name="Young G."/>
            <person name="Yu Q."/>
            <person name="Zainoun J."/>
            <person name="Zembek L."/>
            <person name="Zimmer A."/>
            <person name="Lander E.S."/>
        </authorList>
    </citation>
    <scope>NUCLEOTIDE SEQUENCE [LARGE SCALE GENOMIC DNA]</scope>
    <source>
        <strain evidence="10">Boxer</strain>
    </source>
</reference>
<dbReference type="InterPro" id="IPR001680">
    <property type="entry name" value="WD40_rpt"/>
</dbReference>
<dbReference type="Gene3D" id="2.130.10.10">
    <property type="entry name" value="YVTN repeat-like/Quinoprotein amine dehydrogenase"/>
    <property type="match status" value="2"/>
</dbReference>
<dbReference type="PROSITE" id="PS00678">
    <property type="entry name" value="WD_REPEATS_1"/>
    <property type="match status" value="1"/>
</dbReference>
<evidence type="ECO:0000256" key="4">
    <source>
        <dbReference type="ARBA" id="ARBA00022737"/>
    </source>
</evidence>